<proteinExistence type="predicted"/>
<evidence type="ECO:0000313" key="2">
    <source>
        <dbReference type="Proteomes" id="UP000530424"/>
    </source>
</evidence>
<sequence length="156" mass="16552">MTRRIVAGALALALLVAAGLGVLTFLDEEDDPFETYCSEVEDQREPLGEALAAGGDSAGLILALPIFRELMEQSPEDLIDEWSTVVAHVQELADVLEDAGVDPATYDRKALPEGVTSAERESIDRAATALGSPVMRDAMAGVQQQARDVCGTPLVL</sequence>
<dbReference type="AlphaFoldDB" id="A0A853C2I4"/>
<organism evidence="1 2">
    <name type="scientific">Nocardioides thalensis</name>
    <dbReference type="NCBI Taxonomy" id="1914755"/>
    <lineage>
        <taxon>Bacteria</taxon>
        <taxon>Bacillati</taxon>
        <taxon>Actinomycetota</taxon>
        <taxon>Actinomycetes</taxon>
        <taxon>Propionibacteriales</taxon>
        <taxon>Nocardioidaceae</taxon>
        <taxon>Nocardioides</taxon>
    </lineage>
</organism>
<reference evidence="1 2" key="1">
    <citation type="submission" date="2020-07" db="EMBL/GenBank/DDBJ databases">
        <title>Sequencing the genomes of 1000 actinobacteria strains.</title>
        <authorList>
            <person name="Klenk H.-P."/>
        </authorList>
    </citation>
    <scope>NUCLEOTIDE SEQUENCE [LARGE SCALE GENOMIC DNA]</scope>
    <source>
        <strain evidence="1 2">DSM 103833</strain>
    </source>
</reference>
<name>A0A853C2I4_9ACTN</name>
<protein>
    <submittedName>
        <fullName evidence="1">Uncharacterized protein</fullName>
    </submittedName>
</protein>
<gene>
    <name evidence="1" type="ORF">HNR19_002252</name>
</gene>
<dbReference type="RefSeq" id="WP_179668024.1">
    <property type="nucleotide sequence ID" value="NZ_JACCFP010000001.1"/>
</dbReference>
<dbReference type="Proteomes" id="UP000530424">
    <property type="component" value="Unassembled WGS sequence"/>
</dbReference>
<keyword evidence="2" id="KW-1185">Reference proteome</keyword>
<dbReference type="EMBL" id="JACCFP010000001">
    <property type="protein sequence ID" value="NYJ01554.1"/>
    <property type="molecule type" value="Genomic_DNA"/>
</dbReference>
<accession>A0A853C2I4</accession>
<comment type="caution">
    <text evidence="1">The sequence shown here is derived from an EMBL/GenBank/DDBJ whole genome shotgun (WGS) entry which is preliminary data.</text>
</comment>
<evidence type="ECO:0000313" key="1">
    <source>
        <dbReference type="EMBL" id="NYJ01554.1"/>
    </source>
</evidence>